<dbReference type="SMART" id="SM00530">
    <property type="entry name" value="HTH_XRE"/>
    <property type="match status" value="1"/>
</dbReference>
<dbReference type="SUPFAM" id="SSF47413">
    <property type="entry name" value="lambda repressor-like DNA-binding domains"/>
    <property type="match status" value="1"/>
</dbReference>
<name>A0ABZ1UAT1_9ACTN</name>
<sequence length="301" mass="33055">MSTSGGRPKELGAFLRTRRAELTPQQVGLPSDGAPRRVAGLRRAEVARLASISTDYYTRIEQGRMPASTPVLEALARALRLSPDQRAYLLGLAGRPPAEPPARATAEVTEHNRRLLAQLATGPAVVLTRTMDVLAWNPPAAALLTDFGRHPVRDRNYVWLLFNDPVLRSRYRDWADGARACVAHLRMHTARRPDDPRLHRLLARMADHVDFQRWWQAREVAVQASGNKRFRHPLVGDLTLDWDTLTSATAPDQHIVVWTAEPGSASEHRLHALAARTGAAAPPGPAAGPATDTRLGAPEPT</sequence>
<dbReference type="InterPro" id="IPR010982">
    <property type="entry name" value="Lambda_DNA-bd_dom_sf"/>
</dbReference>
<dbReference type="PANTHER" id="PTHR35010">
    <property type="entry name" value="BLL4672 PROTEIN-RELATED"/>
    <property type="match status" value="1"/>
</dbReference>
<dbReference type="Gene3D" id="3.30.450.180">
    <property type="match status" value="1"/>
</dbReference>
<dbReference type="CDD" id="cd00093">
    <property type="entry name" value="HTH_XRE"/>
    <property type="match status" value="1"/>
</dbReference>
<gene>
    <name evidence="3" type="ORF">OHA16_37665</name>
</gene>
<keyword evidence="4" id="KW-1185">Reference proteome</keyword>
<feature type="region of interest" description="Disordered" evidence="1">
    <location>
        <begin position="277"/>
        <end position="301"/>
    </location>
</feature>
<evidence type="ECO:0000313" key="3">
    <source>
        <dbReference type="EMBL" id="WUQ88218.1"/>
    </source>
</evidence>
<dbReference type="Pfam" id="PF17765">
    <property type="entry name" value="MLTR_LBD"/>
    <property type="match status" value="1"/>
</dbReference>
<evidence type="ECO:0000313" key="4">
    <source>
        <dbReference type="Proteomes" id="UP001432222"/>
    </source>
</evidence>
<organism evidence="3 4">
    <name type="scientific">Kitasatospora purpeofusca</name>
    <dbReference type="NCBI Taxonomy" id="67352"/>
    <lineage>
        <taxon>Bacteria</taxon>
        <taxon>Bacillati</taxon>
        <taxon>Actinomycetota</taxon>
        <taxon>Actinomycetes</taxon>
        <taxon>Kitasatosporales</taxon>
        <taxon>Streptomycetaceae</taxon>
        <taxon>Kitasatospora</taxon>
    </lineage>
</organism>
<evidence type="ECO:0000259" key="2">
    <source>
        <dbReference type="PROSITE" id="PS50943"/>
    </source>
</evidence>
<dbReference type="PANTHER" id="PTHR35010:SF2">
    <property type="entry name" value="BLL4672 PROTEIN"/>
    <property type="match status" value="1"/>
</dbReference>
<dbReference type="Proteomes" id="UP001432222">
    <property type="component" value="Chromosome"/>
</dbReference>
<dbReference type="RefSeq" id="WP_328958768.1">
    <property type="nucleotide sequence ID" value="NZ_CP108110.1"/>
</dbReference>
<accession>A0ABZ1UAT1</accession>
<feature type="domain" description="HTH cro/C1-type" evidence="2">
    <location>
        <begin position="36"/>
        <end position="86"/>
    </location>
</feature>
<dbReference type="PROSITE" id="PS50943">
    <property type="entry name" value="HTH_CROC1"/>
    <property type="match status" value="1"/>
</dbReference>
<feature type="compositionally biased region" description="Low complexity" evidence="1">
    <location>
        <begin position="277"/>
        <end position="291"/>
    </location>
</feature>
<reference evidence="3" key="1">
    <citation type="submission" date="2022-10" db="EMBL/GenBank/DDBJ databases">
        <title>The complete genomes of actinobacterial strains from the NBC collection.</title>
        <authorList>
            <person name="Joergensen T.S."/>
            <person name="Alvarez Arevalo M."/>
            <person name="Sterndorff E.B."/>
            <person name="Faurdal D."/>
            <person name="Vuksanovic O."/>
            <person name="Mourched A.-S."/>
            <person name="Charusanti P."/>
            <person name="Shaw S."/>
            <person name="Blin K."/>
            <person name="Weber T."/>
        </authorList>
    </citation>
    <scope>NUCLEOTIDE SEQUENCE</scope>
    <source>
        <strain evidence="3">NBC_00222</strain>
    </source>
</reference>
<dbReference type="Gene3D" id="1.10.260.40">
    <property type="entry name" value="lambda repressor-like DNA-binding domains"/>
    <property type="match status" value="1"/>
</dbReference>
<protein>
    <submittedName>
        <fullName evidence="3">Helix-turn-helix transcriptional regulator</fullName>
    </submittedName>
</protein>
<proteinExistence type="predicted"/>
<dbReference type="InterPro" id="IPR041413">
    <property type="entry name" value="MLTR_LBD"/>
</dbReference>
<dbReference type="InterPro" id="IPR001387">
    <property type="entry name" value="Cro/C1-type_HTH"/>
</dbReference>
<dbReference type="Pfam" id="PF13560">
    <property type="entry name" value="HTH_31"/>
    <property type="match status" value="1"/>
</dbReference>
<dbReference type="EMBL" id="CP108110">
    <property type="protein sequence ID" value="WUQ88218.1"/>
    <property type="molecule type" value="Genomic_DNA"/>
</dbReference>
<evidence type="ECO:0000256" key="1">
    <source>
        <dbReference type="SAM" id="MobiDB-lite"/>
    </source>
</evidence>